<dbReference type="AlphaFoldDB" id="A0A212EHI5"/>
<dbReference type="PANTHER" id="PTHR24322:SF736">
    <property type="entry name" value="RETINOL DEHYDROGENASE 10"/>
    <property type="match status" value="1"/>
</dbReference>
<dbReference type="Gene3D" id="3.40.50.720">
    <property type="entry name" value="NAD(P)-binding Rossmann-like Domain"/>
    <property type="match status" value="1"/>
</dbReference>
<protein>
    <submittedName>
        <fullName evidence="4">Epidermal retinol dehydrogenase 2 like protein</fullName>
    </submittedName>
</protein>
<evidence type="ECO:0000256" key="1">
    <source>
        <dbReference type="ARBA" id="ARBA00006484"/>
    </source>
</evidence>
<dbReference type="GO" id="GO:0005811">
    <property type="term" value="C:lipid droplet"/>
    <property type="evidence" value="ECO:0007669"/>
    <property type="project" value="TreeGrafter"/>
</dbReference>
<dbReference type="Pfam" id="PF00106">
    <property type="entry name" value="adh_short"/>
    <property type="match status" value="1"/>
</dbReference>
<dbReference type="eggNOG" id="KOG1201">
    <property type="taxonomic scope" value="Eukaryota"/>
</dbReference>
<gene>
    <name evidence="4" type="ORF">KGM_215711</name>
</gene>
<evidence type="ECO:0000313" key="4">
    <source>
        <dbReference type="EMBL" id="OWR40944.1"/>
    </source>
</evidence>
<dbReference type="InterPro" id="IPR020904">
    <property type="entry name" value="Sc_DH/Rdtase_CS"/>
</dbReference>
<dbReference type="GO" id="GO:0016616">
    <property type="term" value="F:oxidoreductase activity, acting on the CH-OH group of donors, NAD or NADP as acceptor"/>
    <property type="evidence" value="ECO:0007669"/>
    <property type="project" value="TreeGrafter"/>
</dbReference>
<dbReference type="PANTHER" id="PTHR24322">
    <property type="entry name" value="PKSB"/>
    <property type="match status" value="1"/>
</dbReference>
<proteinExistence type="inferred from homology"/>
<accession>A0A212EHI5</accession>
<keyword evidence="2" id="KW-0560">Oxidoreductase</keyword>
<keyword evidence="3" id="KW-0812">Transmembrane</keyword>
<dbReference type="EMBL" id="AGBW02014879">
    <property type="protein sequence ID" value="OWR40944.1"/>
    <property type="molecule type" value="Genomic_DNA"/>
</dbReference>
<dbReference type="PROSITE" id="PS00061">
    <property type="entry name" value="ADH_SHORT"/>
    <property type="match status" value="1"/>
</dbReference>
<dbReference type="STRING" id="278856.A0A212EHI5"/>
<dbReference type="InParanoid" id="A0A212EHI5"/>
<feature type="transmembrane region" description="Helical" evidence="3">
    <location>
        <begin position="20"/>
        <end position="39"/>
    </location>
</feature>
<dbReference type="KEGG" id="dpl:KGM_215711"/>
<dbReference type="InterPro" id="IPR036291">
    <property type="entry name" value="NAD(P)-bd_dom_sf"/>
</dbReference>
<dbReference type="Proteomes" id="UP000007151">
    <property type="component" value="Unassembled WGS sequence"/>
</dbReference>
<keyword evidence="3" id="KW-0472">Membrane</keyword>
<evidence type="ECO:0000256" key="3">
    <source>
        <dbReference type="SAM" id="Phobius"/>
    </source>
</evidence>
<organism evidence="4 5">
    <name type="scientific">Danaus plexippus plexippus</name>
    <dbReference type="NCBI Taxonomy" id="278856"/>
    <lineage>
        <taxon>Eukaryota</taxon>
        <taxon>Metazoa</taxon>
        <taxon>Ecdysozoa</taxon>
        <taxon>Arthropoda</taxon>
        <taxon>Hexapoda</taxon>
        <taxon>Insecta</taxon>
        <taxon>Pterygota</taxon>
        <taxon>Neoptera</taxon>
        <taxon>Endopterygota</taxon>
        <taxon>Lepidoptera</taxon>
        <taxon>Glossata</taxon>
        <taxon>Ditrysia</taxon>
        <taxon>Papilionoidea</taxon>
        <taxon>Nymphalidae</taxon>
        <taxon>Danainae</taxon>
        <taxon>Danaini</taxon>
        <taxon>Danaina</taxon>
        <taxon>Danaus</taxon>
        <taxon>Danaus</taxon>
    </lineage>
</organism>
<sequence>MRRRNILARSLGSLARKYRAFQEAWILPWFCGGCISAIPLWTFDIFVLIAKLTSTCVMAIVRVIIPPIKKNLCGETILVTGAGSGIGRELALQLAELGATIICWDKDERRNNALVEEIRKKDGDCYGYTLDVTMRDQVSALATHMRRHLADVTMVISNAGALNYAPICQLRPDAVVKLINVNLLSHIWIIQAFLPSMIERRQGHIIAINSSLGLMPCADMTSYCAAKFGLRGLMDSLSEELRLDTWTKNITTTSVYLGTVSTGLYPTPSHRFVSYYSEISAEKAARTIIEGH</sequence>
<comment type="caution">
    <text evidence="4">The sequence shown here is derived from an EMBL/GenBank/DDBJ whole genome shotgun (WGS) entry which is preliminary data.</text>
</comment>
<dbReference type="SUPFAM" id="SSF51735">
    <property type="entry name" value="NAD(P)-binding Rossmann-fold domains"/>
    <property type="match status" value="1"/>
</dbReference>
<dbReference type="InterPro" id="IPR002347">
    <property type="entry name" value="SDR_fam"/>
</dbReference>
<evidence type="ECO:0000256" key="2">
    <source>
        <dbReference type="ARBA" id="ARBA00023002"/>
    </source>
</evidence>
<reference evidence="4 5" key="1">
    <citation type="journal article" date="2011" name="Cell">
        <title>The monarch butterfly genome yields insights into long-distance migration.</title>
        <authorList>
            <person name="Zhan S."/>
            <person name="Merlin C."/>
            <person name="Boore J.L."/>
            <person name="Reppert S.M."/>
        </authorList>
    </citation>
    <scope>NUCLEOTIDE SEQUENCE [LARGE SCALE GENOMIC DNA]</scope>
    <source>
        <strain evidence="4">F-2</strain>
    </source>
</reference>
<name>A0A212EHI5_DANPL</name>
<keyword evidence="5" id="KW-1185">Reference proteome</keyword>
<evidence type="ECO:0000313" key="5">
    <source>
        <dbReference type="Proteomes" id="UP000007151"/>
    </source>
</evidence>
<dbReference type="PRINTS" id="PR00081">
    <property type="entry name" value="GDHRDH"/>
</dbReference>
<comment type="similarity">
    <text evidence="1">Belongs to the short-chain dehydrogenases/reductases (SDR) family.</text>
</comment>
<keyword evidence="3" id="KW-1133">Transmembrane helix</keyword>